<evidence type="ECO:0000313" key="5">
    <source>
        <dbReference type="Proteomes" id="UP000199163"/>
    </source>
</evidence>
<keyword evidence="1" id="KW-0547">Nucleotide-binding</keyword>
<dbReference type="GO" id="GO:0005524">
    <property type="term" value="F:ATP binding"/>
    <property type="evidence" value="ECO:0007669"/>
    <property type="project" value="UniProtKB-KW"/>
</dbReference>
<dbReference type="OrthoDB" id="9768243at2"/>
<evidence type="ECO:0000313" key="4">
    <source>
        <dbReference type="EMBL" id="SDH50798.1"/>
    </source>
</evidence>
<reference evidence="4 5" key="1">
    <citation type="submission" date="2016-10" db="EMBL/GenBank/DDBJ databases">
        <authorList>
            <person name="de Groot N.N."/>
        </authorList>
    </citation>
    <scope>NUCLEOTIDE SEQUENCE [LARGE SCALE GENOMIC DNA]</scope>
    <source>
        <strain evidence="4 5">DSM 21632</strain>
    </source>
</reference>
<dbReference type="Proteomes" id="UP000199163">
    <property type="component" value="Unassembled WGS sequence"/>
</dbReference>
<dbReference type="STRING" id="568899.SAMN05192534_106135"/>
<keyword evidence="2" id="KW-0067">ATP-binding</keyword>
<protein>
    <submittedName>
        <fullName evidence="4">Stage III sporulation protein AA</fullName>
    </submittedName>
</protein>
<gene>
    <name evidence="4" type="ORF">SAMN05192534_106135</name>
</gene>
<dbReference type="AlphaFoldDB" id="A0A1G8CZ56"/>
<organism evidence="4 5">
    <name type="scientific">Alteribacillus persepolensis</name>
    <dbReference type="NCBI Taxonomy" id="568899"/>
    <lineage>
        <taxon>Bacteria</taxon>
        <taxon>Bacillati</taxon>
        <taxon>Bacillota</taxon>
        <taxon>Bacilli</taxon>
        <taxon>Bacillales</taxon>
        <taxon>Bacillaceae</taxon>
        <taxon>Alteribacillus</taxon>
    </lineage>
</organism>
<dbReference type="InterPro" id="IPR003593">
    <property type="entry name" value="AAA+_ATPase"/>
</dbReference>
<dbReference type="PANTHER" id="PTHR20953">
    <property type="entry name" value="KINASE-RELATED"/>
    <property type="match status" value="1"/>
</dbReference>
<proteinExistence type="predicted"/>
<dbReference type="SMART" id="SM00382">
    <property type="entry name" value="AAA"/>
    <property type="match status" value="1"/>
</dbReference>
<name>A0A1G8CZ56_9BACI</name>
<dbReference type="RefSeq" id="WP_091272496.1">
    <property type="nucleotide sequence ID" value="NZ_FNDK01000006.1"/>
</dbReference>
<dbReference type="Pfam" id="PF19568">
    <property type="entry name" value="Spore_III_AA"/>
    <property type="match status" value="1"/>
</dbReference>
<dbReference type="InterPro" id="IPR045735">
    <property type="entry name" value="Spore_III_AA_AAA+_ATPase"/>
</dbReference>
<dbReference type="PANTHER" id="PTHR20953:SF3">
    <property type="entry name" value="P-LOOP CONTAINING NUCLEOSIDE TRIPHOSPHATE HYDROLASES SUPERFAMILY PROTEIN"/>
    <property type="match status" value="1"/>
</dbReference>
<evidence type="ECO:0000259" key="3">
    <source>
        <dbReference type="SMART" id="SM00382"/>
    </source>
</evidence>
<dbReference type="InterPro" id="IPR027417">
    <property type="entry name" value="P-loop_NTPase"/>
</dbReference>
<evidence type="ECO:0000256" key="2">
    <source>
        <dbReference type="ARBA" id="ARBA00022840"/>
    </source>
</evidence>
<dbReference type="SUPFAM" id="SSF52540">
    <property type="entry name" value="P-loop containing nucleoside triphosphate hydrolases"/>
    <property type="match status" value="1"/>
</dbReference>
<dbReference type="InterPro" id="IPR014217">
    <property type="entry name" value="Spore_III_AA"/>
</dbReference>
<feature type="domain" description="AAA+ ATPase" evidence="3">
    <location>
        <begin position="135"/>
        <end position="285"/>
    </location>
</feature>
<accession>A0A1G8CZ56</accession>
<sequence>MDDILALFPEHIQQMLHSAADWSVIEEIRVRIHSPLEIITQDSVYQLHEQLHISQEDIEYIINQLSEFSMYAFQEELKQGFITTRGGHRVGIGGQVVHENGKVISVKHIRYCNMRIAKDHYGTAGKYVSALYKNGYDDTLIIGAPQSGKTTFLRDLARCASEGIPELHLSSKKVGIVDERSEIAACYQGIPSFYVGNRTDVLDGCPKAVGMMMMIRSMSPEVMIVDEIGRQEDAEAIMEAVHAGVTVVCSAHGTSIQEVKKRPILKELVEQGTFRHIVTLSRKQGKQHVHITSSSDTKAAGI</sequence>
<evidence type="ECO:0000256" key="1">
    <source>
        <dbReference type="ARBA" id="ARBA00022741"/>
    </source>
</evidence>
<dbReference type="EMBL" id="FNDK01000006">
    <property type="protein sequence ID" value="SDH50798.1"/>
    <property type="molecule type" value="Genomic_DNA"/>
</dbReference>
<keyword evidence="5" id="KW-1185">Reference proteome</keyword>
<dbReference type="NCBIfam" id="TIGR02858">
    <property type="entry name" value="spore_III_AA"/>
    <property type="match status" value="1"/>
</dbReference>
<dbReference type="Gene3D" id="3.40.50.300">
    <property type="entry name" value="P-loop containing nucleotide triphosphate hydrolases"/>
    <property type="match status" value="1"/>
</dbReference>